<sequence length="81" mass="8940">MKNPKIVRKAAAEIVLPADATFQHRNHAGGERGCAKATPLRKIRIDASRPFHSVRIGSIQLKWLAALAFECCVPQKRGHAK</sequence>
<accession>A0A7X3LT67</accession>
<evidence type="ECO:0000313" key="2">
    <source>
        <dbReference type="Proteomes" id="UP000433101"/>
    </source>
</evidence>
<gene>
    <name evidence="1" type="ORF">GR183_06920</name>
</gene>
<dbReference type="AlphaFoldDB" id="A0A7X3LT67"/>
<name>A0A7X3LT67_9HYPH</name>
<dbReference type="EMBL" id="WUMV01000003">
    <property type="protein sequence ID" value="MXN64631.1"/>
    <property type="molecule type" value="Genomic_DNA"/>
</dbReference>
<keyword evidence="2" id="KW-1185">Reference proteome</keyword>
<protein>
    <submittedName>
        <fullName evidence="1">Uncharacterized protein</fullName>
    </submittedName>
</protein>
<evidence type="ECO:0000313" key="1">
    <source>
        <dbReference type="EMBL" id="MXN64631.1"/>
    </source>
</evidence>
<reference evidence="1 2" key="1">
    <citation type="submission" date="2019-12" db="EMBL/GenBank/DDBJ databases">
        <authorList>
            <person name="Li M."/>
        </authorList>
    </citation>
    <scope>NUCLEOTIDE SEQUENCE [LARGE SCALE GENOMIC DNA]</scope>
    <source>
        <strain evidence="1 2">GBMRC 2046</strain>
    </source>
</reference>
<proteinExistence type="predicted"/>
<comment type="caution">
    <text evidence="1">The sequence shown here is derived from an EMBL/GenBank/DDBJ whole genome shotgun (WGS) entry which is preliminary data.</text>
</comment>
<organism evidence="1 2">
    <name type="scientific">Stappia sediminis</name>
    <dbReference type="NCBI Taxonomy" id="2692190"/>
    <lineage>
        <taxon>Bacteria</taxon>
        <taxon>Pseudomonadati</taxon>
        <taxon>Pseudomonadota</taxon>
        <taxon>Alphaproteobacteria</taxon>
        <taxon>Hyphomicrobiales</taxon>
        <taxon>Stappiaceae</taxon>
        <taxon>Stappia</taxon>
    </lineage>
</organism>
<dbReference type="Proteomes" id="UP000433101">
    <property type="component" value="Unassembled WGS sequence"/>
</dbReference>
<dbReference type="RefSeq" id="WP_160774893.1">
    <property type="nucleotide sequence ID" value="NZ_WUMV01000003.1"/>
</dbReference>